<dbReference type="Pfam" id="PF23639">
    <property type="entry name" value="DUF7146"/>
    <property type="match status" value="1"/>
</dbReference>
<evidence type="ECO:0000313" key="4">
    <source>
        <dbReference type="EMBL" id="RYB01302.1"/>
    </source>
</evidence>
<dbReference type="Pfam" id="PF13362">
    <property type="entry name" value="Toprim_3"/>
    <property type="match status" value="1"/>
</dbReference>
<feature type="domain" description="Toprim" evidence="2">
    <location>
        <begin position="225"/>
        <end position="310"/>
    </location>
</feature>
<evidence type="ECO:0000259" key="2">
    <source>
        <dbReference type="Pfam" id="PF13362"/>
    </source>
</evidence>
<accession>A0A4Q2R4R5</accession>
<keyword evidence="5" id="KW-1185">Reference proteome</keyword>
<name>A0A4Q2R4R5_9HYPH</name>
<dbReference type="Proteomes" id="UP000289411">
    <property type="component" value="Unassembled WGS sequence"/>
</dbReference>
<evidence type="ECO:0000259" key="3">
    <source>
        <dbReference type="Pfam" id="PF23639"/>
    </source>
</evidence>
<feature type="compositionally biased region" description="Polar residues" evidence="1">
    <location>
        <begin position="33"/>
        <end position="42"/>
    </location>
</feature>
<feature type="domain" description="DUF7146" evidence="3">
    <location>
        <begin position="109"/>
        <end position="213"/>
    </location>
</feature>
<organism evidence="4 5">
    <name type="scientific">Lichenibacterium ramalinae</name>
    <dbReference type="NCBI Taxonomy" id="2316527"/>
    <lineage>
        <taxon>Bacteria</taxon>
        <taxon>Pseudomonadati</taxon>
        <taxon>Pseudomonadota</taxon>
        <taxon>Alphaproteobacteria</taxon>
        <taxon>Hyphomicrobiales</taxon>
        <taxon>Lichenihabitantaceae</taxon>
        <taxon>Lichenibacterium</taxon>
    </lineage>
</organism>
<evidence type="ECO:0000313" key="5">
    <source>
        <dbReference type="Proteomes" id="UP000289411"/>
    </source>
</evidence>
<dbReference type="EMBL" id="QYBC01000055">
    <property type="protein sequence ID" value="RYB01302.1"/>
    <property type="molecule type" value="Genomic_DNA"/>
</dbReference>
<dbReference type="InterPro" id="IPR006171">
    <property type="entry name" value="TOPRIM_dom"/>
</dbReference>
<proteinExistence type="predicted"/>
<evidence type="ECO:0000256" key="1">
    <source>
        <dbReference type="SAM" id="MobiDB-lite"/>
    </source>
</evidence>
<gene>
    <name evidence="4" type="ORF">D3272_26860</name>
</gene>
<reference evidence="4 5" key="2">
    <citation type="submission" date="2019-02" db="EMBL/GenBank/DDBJ databases">
        <title>'Lichenibacterium ramalinii' gen. nov. sp. nov., 'Lichenibacterium minor' gen. nov. sp. nov.</title>
        <authorList>
            <person name="Pankratov T."/>
        </authorList>
    </citation>
    <scope>NUCLEOTIDE SEQUENCE [LARGE SCALE GENOMIC DNA]</scope>
    <source>
        <strain evidence="4 5">RmlP001</strain>
    </source>
</reference>
<sequence length="312" mass="33205">MSGLDLRTLARALGGEVTGRGVLAPGPGHSRSNRSLSVRPSASSPVGFVVHSFSGDDFATCRDYVLGKLGMSLDAWRTKEPIVSNIHNWARVLSEINVDIIHVDNDSAARIARAVAIWNEAGPASGSIVQRYLSSRGLSLDLVDNIHEVVRFHPRCPWRDQAEDRTIYVPAMVALMRSITTDEPQAVHRTRLSAEGAKVDRRMLGIAAGAAVKIDSDDAVTMGLSVGEGIESCLAARQLGFQPVWALASAGSISALPVLGGVEALTLLAENDPASDRAISQCAARWHAAGREVTVVTPNFGSDLNDAIREVA</sequence>
<reference evidence="4 5" key="1">
    <citation type="submission" date="2018-09" db="EMBL/GenBank/DDBJ databases">
        <authorList>
            <person name="Grouzdev D.S."/>
            <person name="Krutkina M.S."/>
        </authorList>
    </citation>
    <scope>NUCLEOTIDE SEQUENCE [LARGE SCALE GENOMIC DNA]</scope>
    <source>
        <strain evidence="4 5">RmlP001</strain>
    </source>
</reference>
<protein>
    <submittedName>
        <fullName evidence="4">Virulence-associated protein E</fullName>
    </submittedName>
</protein>
<dbReference type="InterPro" id="IPR055570">
    <property type="entry name" value="DUF7146"/>
</dbReference>
<dbReference type="RefSeq" id="WP_129222311.1">
    <property type="nucleotide sequence ID" value="NZ_QYBC01000055.1"/>
</dbReference>
<dbReference type="OrthoDB" id="34187at2"/>
<dbReference type="AlphaFoldDB" id="A0A4Q2R4R5"/>
<comment type="caution">
    <text evidence="4">The sequence shown here is derived from an EMBL/GenBank/DDBJ whole genome shotgun (WGS) entry which is preliminary data.</text>
</comment>
<feature type="region of interest" description="Disordered" evidence="1">
    <location>
        <begin position="20"/>
        <end position="42"/>
    </location>
</feature>